<evidence type="ECO:0000313" key="2">
    <source>
        <dbReference type="Proteomes" id="UP001187192"/>
    </source>
</evidence>
<gene>
    <name evidence="1" type="ORF">TIFTF001_056277</name>
</gene>
<name>A0AA88EQC4_FICCA</name>
<organism evidence="1 2">
    <name type="scientific">Ficus carica</name>
    <name type="common">Common fig</name>
    <dbReference type="NCBI Taxonomy" id="3494"/>
    <lineage>
        <taxon>Eukaryota</taxon>
        <taxon>Viridiplantae</taxon>
        <taxon>Streptophyta</taxon>
        <taxon>Embryophyta</taxon>
        <taxon>Tracheophyta</taxon>
        <taxon>Spermatophyta</taxon>
        <taxon>Magnoliopsida</taxon>
        <taxon>eudicotyledons</taxon>
        <taxon>Gunneridae</taxon>
        <taxon>Pentapetalae</taxon>
        <taxon>rosids</taxon>
        <taxon>fabids</taxon>
        <taxon>Rosales</taxon>
        <taxon>Moraceae</taxon>
        <taxon>Ficeae</taxon>
        <taxon>Ficus</taxon>
    </lineage>
</organism>
<comment type="caution">
    <text evidence="1">The sequence shown here is derived from an EMBL/GenBank/DDBJ whole genome shotgun (WGS) entry which is preliminary data.</text>
</comment>
<accession>A0AA88EQC4</accession>
<keyword evidence="2" id="KW-1185">Reference proteome</keyword>
<sequence>MEATTLGYDRMKELKEFDESKIGVKGLSDSGTASIPRFFIHPPETLADL</sequence>
<reference evidence="1" key="1">
    <citation type="submission" date="2023-07" db="EMBL/GenBank/DDBJ databases">
        <title>draft genome sequence of fig (Ficus carica).</title>
        <authorList>
            <person name="Takahashi T."/>
            <person name="Nishimura K."/>
        </authorList>
    </citation>
    <scope>NUCLEOTIDE SEQUENCE</scope>
</reference>
<dbReference type="AlphaFoldDB" id="A0AA88EQC4"/>
<dbReference type="Proteomes" id="UP001187192">
    <property type="component" value="Unassembled WGS sequence"/>
</dbReference>
<dbReference type="EMBL" id="BTGU01020242">
    <property type="protein sequence ID" value="GMN75779.1"/>
    <property type="molecule type" value="Genomic_DNA"/>
</dbReference>
<feature type="non-terminal residue" evidence="1">
    <location>
        <position position="49"/>
    </location>
</feature>
<protein>
    <submittedName>
        <fullName evidence="1">Uncharacterized protein</fullName>
    </submittedName>
</protein>
<evidence type="ECO:0000313" key="1">
    <source>
        <dbReference type="EMBL" id="GMN75779.1"/>
    </source>
</evidence>
<proteinExistence type="predicted"/>